<keyword evidence="6" id="KW-1015">Disulfide bond</keyword>
<evidence type="ECO:0000256" key="1">
    <source>
        <dbReference type="ARBA" id="ARBA00004141"/>
    </source>
</evidence>
<reference evidence="8" key="1">
    <citation type="submission" date="2019-11" db="UniProtKB">
        <authorList>
            <consortium name="WormBaseParasite"/>
        </authorList>
    </citation>
    <scope>IDENTIFICATION</scope>
</reference>
<dbReference type="InterPro" id="IPR000301">
    <property type="entry name" value="Tetraspanin_animals"/>
</dbReference>
<feature type="transmembrane region" description="Helical" evidence="7">
    <location>
        <begin position="52"/>
        <end position="77"/>
    </location>
</feature>
<dbReference type="AlphaFoldDB" id="A0A5K3EFW9"/>
<sequence>MALLSGGSNCLRILAIIFNFIVFVCGLVLLGFSSYLLYSLNTTLTDFRPQEYGVVVGFLVIGFVICFLGFLGCCGAWKENVCMLTGFAVIVGLILTLEIIVVVLGFVYRDQLPELVRQFLINELSEAKKNSSPTMDNIQASFMCCGVDGPADYEKRPESCANYETGCQKTLEDFMMKYSTVLFIAAIVVALLQLAAIVVACCLRSSIRAYQSV</sequence>
<comment type="similarity">
    <text evidence="2 7">Belongs to the tetraspanin (TM4SF) family.</text>
</comment>
<keyword evidence="3 7" id="KW-0812">Transmembrane</keyword>
<feature type="transmembrane region" description="Helical" evidence="7">
    <location>
        <begin position="84"/>
        <end position="108"/>
    </location>
</feature>
<dbReference type="InterPro" id="IPR018499">
    <property type="entry name" value="Tetraspanin/Peripherin"/>
</dbReference>
<proteinExistence type="inferred from homology"/>
<dbReference type="Gene3D" id="1.10.1450.10">
    <property type="entry name" value="Tetraspanin"/>
    <property type="match status" value="1"/>
</dbReference>
<feature type="transmembrane region" description="Helical" evidence="7">
    <location>
        <begin position="181"/>
        <end position="203"/>
    </location>
</feature>
<dbReference type="PIRSF" id="PIRSF002419">
    <property type="entry name" value="Tetraspanin"/>
    <property type="match status" value="1"/>
</dbReference>
<feature type="transmembrane region" description="Helical" evidence="7">
    <location>
        <begin position="12"/>
        <end position="32"/>
    </location>
</feature>
<dbReference type="SUPFAM" id="SSF48652">
    <property type="entry name" value="Tetraspanin"/>
    <property type="match status" value="1"/>
</dbReference>
<dbReference type="Pfam" id="PF00335">
    <property type="entry name" value="Tetraspanin"/>
    <property type="match status" value="1"/>
</dbReference>
<dbReference type="PRINTS" id="PR00259">
    <property type="entry name" value="TMFOUR"/>
</dbReference>
<accession>A0A5K3EFW9</accession>
<feature type="disulfide bond" evidence="6">
    <location>
        <begin position="145"/>
        <end position="160"/>
    </location>
</feature>
<comment type="subcellular location">
    <subcellularLocation>
        <location evidence="1 7">Membrane</location>
        <topology evidence="1 7">Multi-pass membrane protein</topology>
    </subcellularLocation>
</comment>
<organism evidence="8">
    <name type="scientific">Mesocestoides corti</name>
    <name type="common">Flatworm</name>
    <dbReference type="NCBI Taxonomy" id="53468"/>
    <lineage>
        <taxon>Eukaryota</taxon>
        <taxon>Metazoa</taxon>
        <taxon>Spiralia</taxon>
        <taxon>Lophotrochozoa</taxon>
        <taxon>Platyhelminthes</taxon>
        <taxon>Cestoda</taxon>
        <taxon>Eucestoda</taxon>
        <taxon>Cyclophyllidea</taxon>
        <taxon>Mesocestoididae</taxon>
        <taxon>Mesocestoides</taxon>
    </lineage>
</organism>
<evidence type="ECO:0000256" key="2">
    <source>
        <dbReference type="ARBA" id="ARBA00006840"/>
    </source>
</evidence>
<evidence type="ECO:0000313" key="8">
    <source>
        <dbReference type="WBParaSite" id="MCU_000244-RA"/>
    </source>
</evidence>
<dbReference type="CDD" id="cd03127">
    <property type="entry name" value="tetraspanin_LEL"/>
    <property type="match status" value="1"/>
</dbReference>
<protein>
    <recommendedName>
        <fullName evidence="7">Tetraspanin</fullName>
    </recommendedName>
</protein>
<dbReference type="WBParaSite" id="MCU_000244-RA">
    <property type="protein sequence ID" value="MCU_000244-RA"/>
    <property type="gene ID" value="MCU_000244"/>
</dbReference>
<evidence type="ECO:0000256" key="3">
    <source>
        <dbReference type="ARBA" id="ARBA00022692"/>
    </source>
</evidence>
<evidence type="ECO:0000256" key="6">
    <source>
        <dbReference type="PIRSR" id="PIRSR002419-1"/>
    </source>
</evidence>
<dbReference type="PANTHER" id="PTHR19282:SF551">
    <property type="entry name" value="RE08073P-RELATED"/>
    <property type="match status" value="1"/>
</dbReference>
<evidence type="ECO:0000256" key="7">
    <source>
        <dbReference type="RuleBase" id="RU361218"/>
    </source>
</evidence>
<dbReference type="PANTHER" id="PTHR19282">
    <property type="entry name" value="TETRASPANIN"/>
    <property type="match status" value="1"/>
</dbReference>
<evidence type="ECO:0000256" key="5">
    <source>
        <dbReference type="ARBA" id="ARBA00023136"/>
    </source>
</evidence>
<evidence type="ECO:0000256" key="4">
    <source>
        <dbReference type="ARBA" id="ARBA00022989"/>
    </source>
</evidence>
<dbReference type="InterPro" id="IPR008952">
    <property type="entry name" value="Tetraspanin_EC2_sf"/>
</dbReference>
<keyword evidence="4 7" id="KW-1133">Transmembrane helix</keyword>
<dbReference type="GO" id="GO:0005886">
    <property type="term" value="C:plasma membrane"/>
    <property type="evidence" value="ECO:0007669"/>
    <property type="project" value="TreeGrafter"/>
</dbReference>
<keyword evidence="5 7" id="KW-0472">Membrane</keyword>
<name>A0A5K3EFW9_MESCO</name>